<dbReference type="InterPro" id="IPR035986">
    <property type="entry name" value="PKD_dom_sf"/>
</dbReference>
<dbReference type="EMBL" id="DF968182">
    <property type="protein sequence ID" value="GAP42436.1"/>
    <property type="molecule type" value="Genomic_DNA"/>
</dbReference>
<name>A0A0S7BYP3_9BACT</name>
<evidence type="ECO:0000313" key="4">
    <source>
        <dbReference type="Proteomes" id="UP000053091"/>
    </source>
</evidence>
<feature type="signal peptide" evidence="1">
    <location>
        <begin position="1"/>
        <end position="22"/>
    </location>
</feature>
<evidence type="ECO:0000256" key="1">
    <source>
        <dbReference type="SAM" id="SignalP"/>
    </source>
</evidence>
<feature type="domain" description="PKD" evidence="2">
    <location>
        <begin position="61"/>
        <end position="121"/>
    </location>
</feature>
<feature type="chain" id="PRO_5006633365" evidence="1">
    <location>
        <begin position="23"/>
        <end position="502"/>
    </location>
</feature>
<organism evidence="3">
    <name type="scientific">Lentimicrobium saccharophilum</name>
    <dbReference type="NCBI Taxonomy" id="1678841"/>
    <lineage>
        <taxon>Bacteria</taxon>
        <taxon>Pseudomonadati</taxon>
        <taxon>Bacteroidota</taxon>
        <taxon>Bacteroidia</taxon>
        <taxon>Bacteroidales</taxon>
        <taxon>Lentimicrobiaceae</taxon>
        <taxon>Lentimicrobium</taxon>
    </lineage>
</organism>
<dbReference type="STRING" id="1678841.TBC1_11565"/>
<dbReference type="RefSeq" id="WP_082189452.1">
    <property type="nucleotide sequence ID" value="NZ_DF968182.1"/>
</dbReference>
<accession>A0A0S7BYP3</accession>
<sequence>MKNKFSRWSTMLLLIAGIFSLATMTSCKDDKDEDTPENPIASFQYAIDQTDFLKVTFTNFSQNATSYAWNFGDGGTSTEANPVHTYASAGTYTIVLTAKNAANASADYSQTIEIKDPNSALALLAGETSKTWKLFREGSSLGVGPDAANARSWFALENTGARPCVYYHEFTFARDGSFTFDDKGSFWGETAVFSGTANNEVCFDAIPANMINKDGVDVSAWLGGTHAFTYNPATNEITLTGNGAWIGLPQLGTTGESIVPEASKTFKAVLEQKEGYDLMTVSFTYDGVYWDATYASYSNPALEPEVVSEEPPYGEDLPNATPTEMWNTFETATSFVVLDTAGVYPGNGLAANGGMAFTMGVADPAGVGVNVGQYDRKGTYQELQFQMENDIQFDNFTTVSLDVYVPSSNNYTGTLTKTIAIIIGEASQTQQWWTGHLQYDAEATVMDEWVTYTFNLNEPTSGPGTGVYTPGSRTDLDFFAISLGGGGHTDEGVFYIRNFRFQ</sequence>
<dbReference type="InterPro" id="IPR013783">
    <property type="entry name" value="Ig-like_fold"/>
</dbReference>
<proteinExistence type="predicted"/>
<gene>
    <name evidence="3" type="ORF">TBC1_11565</name>
</gene>
<dbReference type="InterPro" id="IPR022409">
    <property type="entry name" value="PKD/Chitinase_dom"/>
</dbReference>
<reference evidence="3" key="1">
    <citation type="journal article" date="2015" name="Genome Announc.">
        <title>Draft Genome Sequence of Bacteroidales Strain TBC1, a Novel Isolate from a Methanogenic Wastewater Treatment System.</title>
        <authorList>
            <person name="Tourlousse D.M."/>
            <person name="Matsuura N."/>
            <person name="Sun L."/>
            <person name="Toyonaga M."/>
            <person name="Kuroda K."/>
            <person name="Ohashi A."/>
            <person name="Cruz R."/>
            <person name="Yamaguchi T."/>
            <person name="Sekiguchi Y."/>
        </authorList>
    </citation>
    <scope>NUCLEOTIDE SEQUENCE [LARGE SCALE GENOMIC DNA]</scope>
    <source>
        <strain evidence="3">TBC1</strain>
    </source>
</reference>
<keyword evidence="4" id="KW-1185">Reference proteome</keyword>
<dbReference type="PROSITE" id="PS50093">
    <property type="entry name" value="PKD"/>
    <property type="match status" value="1"/>
</dbReference>
<dbReference type="OrthoDB" id="1116290at2"/>
<protein>
    <submittedName>
        <fullName evidence="3">Protein containing PKD domain</fullName>
    </submittedName>
</protein>
<dbReference type="PROSITE" id="PS51257">
    <property type="entry name" value="PROKAR_LIPOPROTEIN"/>
    <property type="match status" value="1"/>
</dbReference>
<dbReference type="Gene3D" id="2.60.120.260">
    <property type="entry name" value="Galactose-binding domain-like"/>
    <property type="match status" value="1"/>
</dbReference>
<evidence type="ECO:0000259" key="2">
    <source>
        <dbReference type="PROSITE" id="PS50093"/>
    </source>
</evidence>
<evidence type="ECO:0000313" key="3">
    <source>
        <dbReference type="EMBL" id="GAP42436.1"/>
    </source>
</evidence>
<dbReference type="Gene3D" id="2.60.40.10">
    <property type="entry name" value="Immunoglobulins"/>
    <property type="match status" value="1"/>
</dbReference>
<dbReference type="InterPro" id="IPR000601">
    <property type="entry name" value="PKD_dom"/>
</dbReference>
<dbReference type="Pfam" id="PF18911">
    <property type="entry name" value="PKD_4"/>
    <property type="match status" value="1"/>
</dbReference>
<dbReference type="SMART" id="SM00089">
    <property type="entry name" value="PKD"/>
    <property type="match status" value="1"/>
</dbReference>
<dbReference type="CDD" id="cd00146">
    <property type="entry name" value="PKD"/>
    <property type="match status" value="1"/>
</dbReference>
<keyword evidence="1" id="KW-0732">Signal</keyword>
<dbReference type="AlphaFoldDB" id="A0A0S7BYP3"/>
<dbReference type="SUPFAM" id="SSF49299">
    <property type="entry name" value="PKD domain"/>
    <property type="match status" value="1"/>
</dbReference>
<dbReference type="Proteomes" id="UP000053091">
    <property type="component" value="Unassembled WGS sequence"/>
</dbReference>